<evidence type="ECO:0000313" key="2">
    <source>
        <dbReference type="EMBL" id="AQV97226.1"/>
    </source>
</evidence>
<dbReference type="PANTHER" id="PTHR42879">
    <property type="entry name" value="3-OXOACYL-(ACYL-CARRIER-PROTEIN) REDUCTASE"/>
    <property type="match status" value="1"/>
</dbReference>
<gene>
    <name evidence="2" type="ORF">BJN34_25530</name>
</gene>
<dbReference type="InterPro" id="IPR020904">
    <property type="entry name" value="Sc_DH/Rdtase_CS"/>
</dbReference>
<protein>
    <submittedName>
        <fullName evidence="2">KR domain-containing protein</fullName>
    </submittedName>
</protein>
<accession>A0A1U9UWZ5</accession>
<dbReference type="FunFam" id="3.40.50.720:FF:000084">
    <property type="entry name" value="Short-chain dehydrogenase reductase"/>
    <property type="match status" value="1"/>
</dbReference>
<dbReference type="PROSITE" id="PS00061">
    <property type="entry name" value="ADH_SHORT"/>
    <property type="match status" value="1"/>
</dbReference>
<dbReference type="EMBL" id="CP017758">
    <property type="protein sequence ID" value="AQV97226.1"/>
    <property type="molecule type" value="Genomic_DNA"/>
</dbReference>
<dbReference type="PANTHER" id="PTHR42879:SF2">
    <property type="entry name" value="3-OXOACYL-[ACYL-CARRIER-PROTEIN] REDUCTASE FABG"/>
    <property type="match status" value="1"/>
</dbReference>
<dbReference type="GO" id="GO:0032787">
    <property type="term" value="P:monocarboxylic acid metabolic process"/>
    <property type="evidence" value="ECO:0007669"/>
    <property type="project" value="UniProtKB-ARBA"/>
</dbReference>
<name>A0A1U9UWZ5_CUPNE</name>
<dbReference type="Gene3D" id="3.40.50.720">
    <property type="entry name" value="NAD(P)-binding Rossmann-like Domain"/>
    <property type="match status" value="1"/>
</dbReference>
<evidence type="ECO:0000313" key="3">
    <source>
        <dbReference type="Proteomes" id="UP000189627"/>
    </source>
</evidence>
<dbReference type="InterPro" id="IPR036291">
    <property type="entry name" value="NAD(P)-bd_dom_sf"/>
</dbReference>
<organism evidence="2 3">
    <name type="scientific">Cupriavidus necator</name>
    <name type="common">Alcaligenes eutrophus</name>
    <name type="synonym">Ralstonia eutropha</name>
    <dbReference type="NCBI Taxonomy" id="106590"/>
    <lineage>
        <taxon>Bacteria</taxon>
        <taxon>Pseudomonadati</taxon>
        <taxon>Pseudomonadota</taxon>
        <taxon>Betaproteobacteria</taxon>
        <taxon>Burkholderiales</taxon>
        <taxon>Burkholderiaceae</taxon>
        <taxon>Cupriavidus</taxon>
    </lineage>
</organism>
<evidence type="ECO:0000256" key="1">
    <source>
        <dbReference type="ARBA" id="ARBA00006484"/>
    </source>
</evidence>
<dbReference type="SUPFAM" id="SSF51735">
    <property type="entry name" value="NAD(P)-binding Rossmann-fold domains"/>
    <property type="match status" value="1"/>
</dbReference>
<reference evidence="3" key="1">
    <citation type="submission" date="2017-02" db="EMBL/GenBank/DDBJ databases">
        <title>Complete genome sequence of Cupriavidus necator strain NH9, a 3-chlorobenzoate degrader.</title>
        <authorList>
            <person name="Moriuchi R."/>
            <person name="Dohra H."/>
            <person name="Ogawa N."/>
        </authorList>
    </citation>
    <scope>NUCLEOTIDE SEQUENCE [LARGE SCALE GENOMIC DNA]</scope>
    <source>
        <strain evidence="3">NH9</strain>
    </source>
</reference>
<dbReference type="PRINTS" id="PR00080">
    <property type="entry name" value="SDRFAMILY"/>
</dbReference>
<dbReference type="RefSeq" id="WP_078199590.1">
    <property type="nucleotide sequence ID" value="NZ_CP017758.1"/>
</dbReference>
<proteinExistence type="inferred from homology"/>
<dbReference type="AlphaFoldDB" id="A0A1U9UWZ5"/>
<comment type="similarity">
    <text evidence="1">Belongs to the short-chain dehydrogenases/reductases (SDR) family.</text>
</comment>
<dbReference type="InterPro" id="IPR002347">
    <property type="entry name" value="SDR_fam"/>
</dbReference>
<sequence length="263" mass="27936">MKDLLSLEGKVALVTGAGQGVGEQIARHFAGHGAAAVIVNDYFAERAQAVAQSIRDAGGNAFAVQADVSDADSVRRMVAQARELAGPIDVLVNNAGNHGATPSPDARKPFWEHGREAWNSAIEVNFYGVIHCASACIPDMIERKRGRIITIISDAGRVGEPGLEIYSGAKAGAAGFMRAIARTLGRYQVTANTVAIAATATPAIEKRLADDPDKLKKMMEKYVIRRPGRPEDVANMVLFLASEASAWITGQTYPVNGGFSFAQ</sequence>
<dbReference type="Pfam" id="PF13561">
    <property type="entry name" value="adh_short_C2"/>
    <property type="match status" value="1"/>
</dbReference>
<dbReference type="InterPro" id="IPR050259">
    <property type="entry name" value="SDR"/>
</dbReference>
<dbReference type="KEGG" id="cuh:BJN34_25530"/>
<dbReference type="OrthoDB" id="9806974at2"/>
<dbReference type="Proteomes" id="UP000189627">
    <property type="component" value="Chromosome 2"/>
</dbReference>
<dbReference type="PRINTS" id="PR00081">
    <property type="entry name" value="GDHRDH"/>
</dbReference>